<protein>
    <submittedName>
        <fullName evidence="2">Uncharacterized protein</fullName>
    </submittedName>
</protein>
<feature type="region of interest" description="Disordered" evidence="1">
    <location>
        <begin position="111"/>
        <end position="153"/>
    </location>
</feature>
<accession>A0ABT0BC80</accession>
<evidence type="ECO:0000256" key="1">
    <source>
        <dbReference type="SAM" id="MobiDB-lite"/>
    </source>
</evidence>
<proteinExistence type="predicted"/>
<sequence length="211" mass="23887">MVRAQEVEGFVESLFNGEEEAGLPERAHEAVTHLGEIRAMMAGVADLIERTRDEPEDRGQIKETIKHLRVMTEIIEAEIHAAVLACTRARKTSPVSLRRWERGIEPEFGCGAASSRKAAQDRSPVRRRRHGRRKGRSGCRGRTYQAPVHRNEPPHLGTHLRGLPQFEGQRIDLFRESIDLRDIKASDLPDAARQIHLLIFDCFTDSALSRN</sequence>
<comment type="caution">
    <text evidence="2">The sequence shown here is derived from an EMBL/GenBank/DDBJ whole genome shotgun (WGS) entry which is preliminary data.</text>
</comment>
<dbReference type="EMBL" id="JALHLF010000022">
    <property type="protein sequence ID" value="MCJ2182665.1"/>
    <property type="molecule type" value="Genomic_DNA"/>
</dbReference>
<feature type="compositionally biased region" description="Basic residues" evidence="1">
    <location>
        <begin position="125"/>
        <end position="139"/>
    </location>
</feature>
<dbReference type="Proteomes" id="UP001162881">
    <property type="component" value="Unassembled WGS sequence"/>
</dbReference>
<gene>
    <name evidence="2" type="ORF">MTR62_08180</name>
</gene>
<reference evidence="2" key="1">
    <citation type="submission" date="2022-03" db="EMBL/GenBank/DDBJ databases">
        <title>Identification of a novel bacterium isolated from mangrove sediments.</title>
        <authorList>
            <person name="Pan X."/>
        </authorList>
    </citation>
    <scope>NUCLEOTIDE SEQUENCE</scope>
    <source>
        <strain evidence="2">B1949</strain>
    </source>
</reference>
<evidence type="ECO:0000313" key="3">
    <source>
        <dbReference type="Proteomes" id="UP001162881"/>
    </source>
</evidence>
<evidence type="ECO:0000313" key="2">
    <source>
        <dbReference type="EMBL" id="MCJ2182665.1"/>
    </source>
</evidence>
<dbReference type="RefSeq" id="WP_244018823.1">
    <property type="nucleotide sequence ID" value="NZ_JALHLF010000022.1"/>
</dbReference>
<keyword evidence="3" id="KW-1185">Reference proteome</keyword>
<organism evidence="2 3">
    <name type="scientific">Novosphingobium organovorum</name>
    <dbReference type="NCBI Taxonomy" id="2930092"/>
    <lineage>
        <taxon>Bacteria</taxon>
        <taxon>Pseudomonadati</taxon>
        <taxon>Pseudomonadota</taxon>
        <taxon>Alphaproteobacteria</taxon>
        <taxon>Sphingomonadales</taxon>
        <taxon>Sphingomonadaceae</taxon>
        <taxon>Novosphingobium</taxon>
    </lineage>
</organism>
<name>A0ABT0BC80_9SPHN</name>